<dbReference type="GO" id="GO:0005634">
    <property type="term" value="C:nucleus"/>
    <property type="evidence" value="ECO:0007669"/>
    <property type="project" value="TreeGrafter"/>
</dbReference>
<sequence length="373" mass="42132">MPRKYIKKKVQKYSQEDVEKAVEEVNQGISSIYGAAKKYSIPTTTLFDKVKLNHIQNIGRPQAIPFQQKEELANGLRIMEKWGFGLSRNEMLDVVTDYVAKNKLKTHNNRPGPDWFLNFKKRHRLSTKKPQPLEHTRKKMTDPFIIHEYFQLLGNTLADLNLFDRPDLIWNLDETSLCLDPSKTKVVGAVNKPCSRATFGSGKENITVLAAANATGQKIAPSIVFKRQYIWKQWTADKKDYSFELTYAASSKGCMEGAEIITSKQFEDLEKQSNETASKKAKPKKRKSIKDIDFADAGPSGIEKVTKQKKQVKECENGNSHTKTKNECVGKKSKAKENNQGSKETNKTADDSSVVVIGNINKNLTNNTEIETP</sequence>
<proteinExistence type="predicted"/>
<dbReference type="GO" id="GO:0003677">
    <property type="term" value="F:DNA binding"/>
    <property type="evidence" value="ECO:0007669"/>
    <property type="project" value="TreeGrafter"/>
</dbReference>
<name>A0A8S3VZI0_PARAO</name>
<feature type="region of interest" description="Disordered" evidence="1">
    <location>
        <begin position="272"/>
        <end position="373"/>
    </location>
</feature>
<reference evidence="2" key="1">
    <citation type="submission" date="2021-04" db="EMBL/GenBank/DDBJ databases">
        <authorList>
            <person name="Tunstrom K."/>
        </authorList>
    </citation>
    <scope>NUCLEOTIDE SEQUENCE</scope>
</reference>
<evidence type="ECO:0000313" key="3">
    <source>
        <dbReference type="Proteomes" id="UP000691718"/>
    </source>
</evidence>
<evidence type="ECO:0000256" key="1">
    <source>
        <dbReference type="SAM" id="MobiDB-lite"/>
    </source>
</evidence>
<comment type="caution">
    <text evidence="2">The sequence shown here is derived from an EMBL/GenBank/DDBJ whole genome shotgun (WGS) entry which is preliminary data.</text>
</comment>
<feature type="compositionally biased region" description="Polar residues" evidence="1">
    <location>
        <begin position="360"/>
        <end position="373"/>
    </location>
</feature>
<dbReference type="PANTHER" id="PTHR19303:SF74">
    <property type="entry name" value="POGO TRANSPOSABLE ELEMENT WITH KRAB DOMAIN"/>
    <property type="match status" value="1"/>
</dbReference>
<dbReference type="Proteomes" id="UP000691718">
    <property type="component" value="Unassembled WGS sequence"/>
</dbReference>
<dbReference type="InterPro" id="IPR050863">
    <property type="entry name" value="CenT-Element_Derived"/>
</dbReference>
<dbReference type="AlphaFoldDB" id="A0A8S3VZI0"/>
<evidence type="ECO:0000313" key="2">
    <source>
        <dbReference type="EMBL" id="CAG4931745.1"/>
    </source>
</evidence>
<dbReference type="EMBL" id="CAJQZP010000008">
    <property type="protein sequence ID" value="CAG4931745.1"/>
    <property type="molecule type" value="Genomic_DNA"/>
</dbReference>
<gene>
    <name evidence="2" type="ORF">PAPOLLO_LOCUS447</name>
</gene>
<dbReference type="OrthoDB" id="6906326at2759"/>
<accession>A0A8S3VZI0</accession>
<organism evidence="2 3">
    <name type="scientific">Parnassius apollo</name>
    <name type="common">Apollo butterfly</name>
    <name type="synonym">Papilio apollo</name>
    <dbReference type="NCBI Taxonomy" id="110799"/>
    <lineage>
        <taxon>Eukaryota</taxon>
        <taxon>Metazoa</taxon>
        <taxon>Ecdysozoa</taxon>
        <taxon>Arthropoda</taxon>
        <taxon>Hexapoda</taxon>
        <taxon>Insecta</taxon>
        <taxon>Pterygota</taxon>
        <taxon>Neoptera</taxon>
        <taxon>Endopterygota</taxon>
        <taxon>Lepidoptera</taxon>
        <taxon>Glossata</taxon>
        <taxon>Ditrysia</taxon>
        <taxon>Papilionoidea</taxon>
        <taxon>Papilionidae</taxon>
        <taxon>Parnassiinae</taxon>
        <taxon>Parnassini</taxon>
        <taxon>Parnassius</taxon>
        <taxon>Parnassius</taxon>
    </lineage>
</organism>
<protein>
    <submittedName>
        <fullName evidence="2">(apollo) hypothetical protein</fullName>
    </submittedName>
</protein>
<dbReference type="PANTHER" id="PTHR19303">
    <property type="entry name" value="TRANSPOSON"/>
    <property type="match status" value="1"/>
</dbReference>
<keyword evidence="3" id="KW-1185">Reference proteome</keyword>
<feature type="compositionally biased region" description="Basic residues" evidence="1">
    <location>
        <begin position="279"/>
        <end position="288"/>
    </location>
</feature>